<comment type="caution">
    <text evidence="2">The sequence shown here is derived from an EMBL/GenBank/DDBJ whole genome shotgun (WGS) entry which is preliminary data.</text>
</comment>
<gene>
    <name evidence="2" type="ORF">IZO911_LOCUS22480</name>
</gene>
<evidence type="ECO:0000313" key="2">
    <source>
        <dbReference type="EMBL" id="CAF1090685.1"/>
    </source>
</evidence>
<evidence type="ECO:0000256" key="1">
    <source>
        <dbReference type="SAM" id="MobiDB-lite"/>
    </source>
</evidence>
<reference evidence="2" key="1">
    <citation type="submission" date="2021-02" db="EMBL/GenBank/DDBJ databases">
        <authorList>
            <person name="Nowell W R."/>
        </authorList>
    </citation>
    <scope>NUCLEOTIDE SEQUENCE</scope>
</reference>
<protein>
    <submittedName>
        <fullName evidence="2">Uncharacterized protein</fullName>
    </submittedName>
</protein>
<accession>A0A814NAB7</accession>
<name>A0A814NAB7_9BILA</name>
<feature type="compositionally biased region" description="Basic residues" evidence="1">
    <location>
        <begin position="238"/>
        <end position="257"/>
    </location>
</feature>
<proteinExistence type="predicted"/>
<organism evidence="2 3">
    <name type="scientific">Adineta steineri</name>
    <dbReference type="NCBI Taxonomy" id="433720"/>
    <lineage>
        <taxon>Eukaryota</taxon>
        <taxon>Metazoa</taxon>
        <taxon>Spiralia</taxon>
        <taxon>Gnathifera</taxon>
        <taxon>Rotifera</taxon>
        <taxon>Eurotatoria</taxon>
        <taxon>Bdelloidea</taxon>
        <taxon>Adinetida</taxon>
        <taxon>Adinetidae</taxon>
        <taxon>Adineta</taxon>
    </lineage>
</organism>
<sequence>MDGKNRCHPYNQRKKCHRQHEPTLSSFNNRLTTKNHTDFSNQYLPTTPQPLMPMKTISSSTILTVKPYERESWIRSIKKTKINQSNEQKTQYLETILRLPNQQKSSINLSSFDRIRFASNQTSHSTNTIENNSNHYTDTCAIEELLFNNDFQSTSSGYLNIPSSTNVECESNHVETSSFSGFLIDNCNEEQLPPYSPPFRSLPSATEKLIPQNHEDLNEQRTMLINELDTADAEQRKEAKRQKRLHKKLRREKKSKKISTVNNSDNHELSSDWILECNIDETDQTSQLIDLVKKTSANTMTNEDQMAKMNHVLKHIKKQQLHLRKLRKYVISMLNKEEKKQLHTNQDKLMTFINQPILSGYMNKMDGKNRCHPYNQRKKCHRQHEPILSSFNNRLTTKNHTDFSNQYLPTTPQPLMPMKTISSSTLLTVKPYERESWIRSIKKTKINQSNEQKTQYLETILRLPNQQKSSMNLSSFDRIRFASNQTSHSTNAIENNSNHHTDTCAIEEFLFNNDFQSTSNGYLNIPSSMNVECESNHVETPSFSGFLIDNCNEEQLPPYSPPFRSLPSATEKLIPQNHEDLNEQRTMLINELDTADVEQRKEAKRQKRLHKKLRREKKSKKISTVNNSENHELSSDWILECNIDETDQTSQLIDLVKKTSASTMTNEDQMAKMNHVLKHIKKQQLHLRKLRKYVISMLNKEEKKQLHTNQDKLMTFINQPILSGCWLCSGKSYNETSTQCNLIDK</sequence>
<feature type="region of interest" description="Disordered" evidence="1">
    <location>
        <begin position="232"/>
        <end position="263"/>
    </location>
</feature>
<feature type="region of interest" description="Disordered" evidence="1">
    <location>
        <begin position="1"/>
        <end position="21"/>
    </location>
</feature>
<dbReference type="AlphaFoldDB" id="A0A814NAB7"/>
<dbReference type="EMBL" id="CAJNOE010000251">
    <property type="protein sequence ID" value="CAF1090685.1"/>
    <property type="molecule type" value="Genomic_DNA"/>
</dbReference>
<evidence type="ECO:0000313" key="3">
    <source>
        <dbReference type="Proteomes" id="UP000663860"/>
    </source>
</evidence>
<dbReference type="Proteomes" id="UP000663860">
    <property type="component" value="Unassembled WGS sequence"/>
</dbReference>